<dbReference type="Proteomes" id="UP000007879">
    <property type="component" value="Unassembled WGS sequence"/>
</dbReference>
<evidence type="ECO:0000256" key="1">
    <source>
        <dbReference type="SAM" id="Phobius"/>
    </source>
</evidence>
<keyword evidence="1" id="KW-1133">Transmembrane helix</keyword>
<evidence type="ECO:0000313" key="3">
    <source>
        <dbReference type="Proteomes" id="UP000007879"/>
    </source>
</evidence>
<feature type="transmembrane region" description="Helical" evidence="1">
    <location>
        <begin position="44"/>
        <end position="65"/>
    </location>
</feature>
<organism evidence="2 3">
    <name type="scientific">Amphimedon queenslandica</name>
    <name type="common">Sponge</name>
    <dbReference type="NCBI Taxonomy" id="400682"/>
    <lineage>
        <taxon>Eukaryota</taxon>
        <taxon>Metazoa</taxon>
        <taxon>Porifera</taxon>
        <taxon>Demospongiae</taxon>
        <taxon>Heteroscleromorpha</taxon>
        <taxon>Haplosclerida</taxon>
        <taxon>Niphatidae</taxon>
        <taxon>Amphimedon</taxon>
    </lineage>
</organism>
<sequence>MQHNFGTGLVFVKITSSMLYFGVKIHCVSHMMRKNCSYQNFKMFVGMLLLIIIDEIPASPVNYWIKELNLQENDCLQLEGTHHLSDKHVIATAKLLSKQFPDMPMIQSCLYTQKLSLIQLATNDSLFFHNFGDHWVTSHFIDGIAFLYDSFYTEIIHSELKKQLIALYGSAMVKVPWLVKQKVIRNVPALQ</sequence>
<reference evidence="2" key="2">
    <citation type="submission" date="2024-06" db="UniProtKB">
        <authorList>
            <consortium name="EnsemblMetazoa"/>
        </authorList>
    </citation>
    <scope>IDENTIFICATION</scope>
</reference>
<reference evidence="3" key="1">
    <citation type="journal article" date="2010" name="Nature">
        <title>The Amphimedon queenslandica genome and the evolution of animal complexity.</title>
        <authorList>
            <person name="Srivastava M."/>
            <person name="Simakov O."/>
            <person name="Chapman J."/>
            <person name="Fahey B."/>
            <person name="Gauthier M.E."/>
            <person name="Mitros T."/>
            <person name="Richards G.S."/>
            <person name="Conaco C."/>
            <person name="Dacre M."/>
            <person name="Hellsten U."/>
            <person name="Larroux C."/>
            <person name="Putnam N.H."/>
            <person name="Stanke M."/>
            <person name="Adamska M."/>
            <person name="Darling A."/>
            <person name="Degnan S.M."/>
            <person name="Oakley T.H."/>
            <person name="Plachetzki D.C."/>
            <person name="Zhai Y."/>
            <person name="Adamski M."/>
            <person name="Calcino A."/>
            <person name="Cummins S.F."/>
            <person name="Goodstein D.M."/>
            <person name="Harris C."/>
            <person name="Jackson D.J."/>
            <person name="Leys S.P."/>
            <person name="Shu S."/>
            <person name="Woodcroft B.J."/>
            <person name="Vervoort M."/>
            <person name="Kosik K.S."/>
            <person name="Manning G."/>
            <person name="Degnan B.M."/>
            <person name="Rokhsar D.S."/>
        </authorList>
    </citation>
    <scope>NUCLEOTIDE SEQUENCE [LARGE SCALE GENOMIC DNA]</scope>
</reference>
<dbReference type="AlphaFoldDB" id="A0AAN0K262"/>
<dbReference type="RefSeq" id="XP_019863626.1">
    <property type="nucleotide sequence ID" value="XM_020008067.1"/>
</dbReference>
<evidence type="ECO:0000313" key="2">
    <source>
        <dbReference type="EnsemblMetazoa" id="XP_019863626.1"/>
    </source>
</evidence>
<keyword evidence="1" id="KW-0472">Membrane</keyword>
<dbReference type="GeneID" id="109592675"/>
<keyword evidence="1" id="KW-0812">Transmembrane</keyword>
<keyword evidence="3" id="KW-1185">Reference proteome</keyword>
<protein>
    <submittedName>
        <fullName evidence="2">Uncharacterized protein</fullName>
    </submittedName>
</protein>
<name>A0AAN0K262_AMPQE</name>
<accession>A0AAN0K262</accession>
<dbReference type="EnsemblMetazoa" id="XM_020008067.1">
    <property type="protein sequence ID" value="XP_019863626.1"/>
    <property type="gene ID" value="LOC109592675"/>
</dbReference>
<dbReference type="KEGG" id="aqu:109592675"/>
<proteinExistence type="predicted"/>
<feature type="transmembrane region" description="Helical" evidence="1">
    <location>
        <begin position="6"/>
        <end position="23"/>
    </location>
</feature>